<accession>A0A2W4ZSW6</accession>
<dbReference type="InterPro" id="IPR001518">
    <property type="entry name" value="Arginosuc_synth"/>
</dbReference>
<dbReference type="SUPFAM" id="SSF52402">
    <property type="entry name" value="Adenine nucleotide alpha hydrolases-like"/>
    <property type="match status" value="1"/>
</dbReference>
<keyword evidence="3" id="KW-0055">Arginine biosynthesis</keyword>
<dbReference type="PANTHER" id="PTHR11587:SF2">
    <property type="entry name" value="ARGININOSUCCINATE SYNTHASE"/>
    <property type="match status" value="1"/>
</dbReference>
<dbReference type="PANTHER" id="PTHR11587">
    <property type="entry name" value="ARGININOSUCCINATE SYNTHASE"/>
    <property type="match status" value="1"/>
</dbReference>
<dbReference type="Proteomes" id="UP000249557">
    <property type="component" value="Unassembled WGS sequence"/>
</dbReference>
<evidence type="ECO:0000256" key="3">
    <source>
        <dbReference type="ARBA" id="ARBA00022571"/>
    </source>
</evidence>
<evidence type="ECO:0000259" key="9">
    <source>
        <dbReference type="Pfam" id="PF20979"/>
    </source>
</evidence>
<comment type="pathway">
    <text evidence="1">Amino-acid biosynthesis; L-arginine biosynthesis; L-arginine from L-ornithine and carbamoyl phosphate: step 2/3.</text>
</comment>
<comment type="caution">
    <text evidence="10">The sequence shown here is derived from an EMBL/GenBank/DDBJ whole genome shotgun (WGS) entry which is preliminary data.</text>
</comment>
<dbReference type="Pfam" id="PF20979">
    <property type="entry name" value="Arginosuc_syn_C"/>
    <property type="match status" value="1"/>
</dbReference>
<dbReference type="SUPFAM" id="SSF69864">
    <property type="entry name" value="Argininosuccinate synthetase, C-terminal domain"/>
    <property type="match status" value="1"/>
</dbReference>
<evidence type="ECO:0000256" key="4">
    <source>
        <dbReference type="ARBA" id="ARBA00022598"/>
    </source>
</evidence>
<dbReference type="InterPro" id="IPR048267">
    <property type="entry name" value="Arginosuc_syn_N"/>
</dbReference>
<dbReference type="UniPathway" id="UPA00068">
    <property type="reaction ID" value="UER00113"/>
</dbReference>
<dbReference type="GO" id="GO:0005737">
    <property type="term" value="C:cytoplasm"/>
    <property type="evidence" value="ECO:0007669"/>
    <property type="project" value="TreeGrafter"/>
</dbReference>
<gene>
    <name evidence="10" type="ORF">DI626_08715</name>
</gene>
<feature type="domain" description="Arginosuccinate synthase-like N-terminal" evidence="8">
    <location>
        <begin position="9"/>
        <end position="170"/>
    </location>
</feature>
<dbReference type="Gene3D" id="3.40.50.620">
    <property type="entry name" value="HUPs"/>
    <property type="match status" value="1"/>
</dbReference>
<organism evidence="10 11">
    <name type="scientific">Micavibrio aeruginosavorus</name>
    <dbReference type="NCBI Taxonomy" id="349221"/>
    <lineage>
        <taxon>Bacteria</taxon>
        <taxon>Pseudomonadati</taxon>
        <taxon>Bdellovibrionota</taxon>
        <taxon>Bdellovibrionia</taxon>
        <taxon>Bdellovibrionales</taxon>
        <taxon>Pseudobdellovibrionaceae</taxon>
        <taxon>Micavibrio</taxon>
    </lineage>
</organism>
<evidence type="ECO:0000256" key="1">
    <source>
        <dbReference type="ARBA" id="ARBA00004967"/>
    </source>
</evidence>
<dbReference type="GO" id="GO:0000050">
    <property type="term" value="P:urea cycle"/>
    <property type="evidence" value="ECO:0007669"/>
    <property type="project" value="TreeGrafter"/>
</dbReference>
<evidence type="ECO:0000256" key="6">
    <source>
        <dbReference type="ARBA" id="ARBA00022741"/>
    </source>
</evidence>
<keyword evidence="4" id="KW-0436">Ligase</keyword>
<dbReference type="AlphaFoldDB" id="A0A2W4ZSW6"/>
<dbReference type="InterPro" id="IPR018223">
    <property type="entry name" value="Arginosuc_synth_CS"/>
</dbReference>
<proteinExistence type="predicted"/>
<dbReference type="InterPro" id="IPR024074">
    <property type="entry name" value="AS_cat/multimer_dom_body"/>
</dbReference>
<evidence type="ECO:0000313" key="10">
    <source>
        <dbReference type="EMBL" id="PZO83862.1"/>
    </source>
</evidence>
<dbReference type="GO" id="GO:0000053">
    <property type="term" value="P:argininosuccinate metabolic process"/>
    <property type="evidence" value="ECO:0007669"/>
    <property type="project" value="TreeGrafter"/>
</dbReference>
<evidence type="ECO:0000259" key="8">
    <source>
        <dbReference type="Pfam" id="PF00764"/>
    </source>
</evidence>
<reference evidence="10 11" key="1">
    <citation type="submission" date="2017-08" db="EMBL/GenBank/DDBJ databases">
        <title>Infants hospitalized years apart are colonized by the same room-sourced microbial strains.</title>
        <authorList>
            <person name="Brooks B."/>
            <person name="Olm M.R."/>
            <person name="Firek B.A."/>
            <person name="Baker R."/>
            <person name="Thomas B.C."/>
            <person name="Morowitz M.J."/>
            <person name="Banfield J.F."/>
        </authorList>
    </citation>
    <scope>NUCLEOTIDE SEQUENCE [LARGE SCALE GENOMIC DNA]</scope>
    <source>
        <strain evidence="10">S2_018_000_R2_104</strain>
    </source>
</reference>
<sequence length="403" mass="44560">MSTSKLHNKAIVAFSGGLDTSMLVPYMREHYGVEDITTCIVDTGAMTADDKDSVSARSREVRADRHVYIDATKAYYDEILKYLIFGNVSRDGYPLCVGSERLIQARETINHARENNITLMAHGSTGAGNDQYRFDLVAIVEGQNIVSIAPVREHNIKREFSQNFLKERGITVPEKSKYSYNVGLWGVSIGGEETHQSEGLIPEEAWHGQINPALNQVTLKITFEQGEPVAVDTGEQVINGPVDVIRAIGSIGSDLGIGRHYHLGTSIPGKKGRLAYESPAADIIYEAHRTLEKHVLTQSQIFFKQGVAQEFGRLIHEAHFCDPLADDIRALLKSSQKRVSGVCTVHLKPHHISSVTANTPYDLLKAGGSVYGEFSDFYSANDAQGSAKLHAYEQFLYHQISRN</sequence>
<keyword evidence="7" id="KW-0067">ATP-binding</keyword>
<name>A0A2W4ZSW6_9BACT</name>
<evidence type="ECO:0000256" key="7">
    <source>
        <dbReference type="ARBA" id="ARBA00022840"/>
    </source>
</evidence>
<dbReference type="EMBL" id="QFNK01000195">
    <property type="protein sequence ID" value="PZO83862.1"/>
    <property type="molecule type" value="Genomic_DNA"/>
</dbReference>
<keyword evidence="6" id="KW-0547">Nucleotide-binding</keyword>
<dbReference type="GO" id="GO:0004055">
    <property type="term" value="F:argininosuccinate synthase activity"/>
    <property type="evidence" value="ECO:0007669"/>
    <property type="project" value="UniProtKB-EC"/>
</dbReference>
<evidence type="ECO:0000313" key="11">
    <source>
        <dbReference type="Proteomes" id="UP000249557"/>
    </source>
</evidence>
<dbReference type="GO" id="GO:0006526">
    <property type="term" value="P:L-arginine biosynthetic process"/>
    <property type="evidence" value="ECO:0007669"/>
    <property type="project" value="UniProtKB-UniPathway"/>
</dbReference>
<dbReference type="Gene3D" id="3.90.1260.10">
    <property type="entry name" value="Argininosuccinate synthetase, chain A, domain 2"/>
    <property type="match status" value="1"/>
</dbReference>
<dbReference type="Pfam" id="PF00764">
    <property type="entry name" value="Arginosuc_synth"/>
    <property type="match status" value="1"/>
</dbReference>
<dbReference type="InterPro" id="IPR014729">
    <property type="entry name" value="Rossmann-like_a/b/a_fold"/>
</dbReference>
<protein>
    <recommendedName>
        <fullName evidence="2">argininosuccinate synthase</fullName>
        <ecNumber evidence="2">6.3.4.5</ecNumber>
    </recommendedName>
</protein>
<evidence type="ECO:0000256" key="2">
    <source>
        <dbReference type="ARBA" id="ARBA00012286"/>
    </source>
</evidence>
<keyword evidence="5" id="KW-0028">Amino-acid biosynthesis</keyword>
<dbReference type="EC" id="6.3.4.5" evidence="2"/>
<evidence type="ECO:0000256" key="5">
    <source>
        <dbReference type="ARBA" id="ARBA00022605"/>
    </source>
</evidence>
<feature type="domain" description="Arginosuccinate synthase C-terminal" evidence="9">
    <location>
        <begin position="178"/>
        <end position="393"/>
    </location>
</feature>
<dbReference type="PROSITE" id="PS00564">
    <property type="entry name" value="ARGININOSUCCIN_SYN_1"/>
    <property type="match status" value="1"/>
</dbReference>
<dbReference type="InterPro" id="IPR048268">
    <property type="entry name" value="Arginosuc_syn_C"/>
</dbReference>
<dbReference type="GO" id="GO:0005524">
    <property type="term" value="F:ATP binding"/>
    <property type="evidence" value="ECO:0007669"/>
    <property type="project" value="UniProtKB-KW"/>
</dbReference>